<comment type="caution">
    <text evidence="1">The sequence shown here is derived from an EMBL/GenBank/DDBJ whole genome shotgun (WGS) entry which is preliminary data.</text>
</comment>
<dbReference type="AlphaFoldDB" id="A0A0F9C436"/>
<protein>
    <submittedName>
        <fullName evidence="1">Uncharacterized protein</fullName>
    </submittedName>
</protein>
<organism evidence="1">
    <name type="scientific">marine sediment metagenome</name>
    <dbReference type="NCBI Taxonomy" id="412755"/>
    <lineage>
        <taxon>unclassified sequences</taxon>
        <taxon>metagenomes</taxon>
        <taxon>ecological metagenomes</taxon>
    </lineage>
</organism>
<dbReference type="Gene3D" id="2.40.30.240">
    <property type="match status" value="1"/>
</dbReference>
<dbReference type="InterPro" id="IPR024659">
    <property type="entry name" value="Phage_coat_Gp5"/>
</dbReference>
<name>A0A0F9C436_9ZZZZ</name>
<evidence type="ECO:0000313" key="1">
    <source>
        <dbReference type="EMBL" id="KKL21012.1"/>
    </source>
</evidence>
<dbReference type="Pfam" id="PF11651">
    <property type="entry name" value="P22_CoatProtein"/>
    <property type="match status" value="1"/>
</dbReference>
<accession>A0A0F9C436</accession>
<reference evidence="1" key="1">
    <citation type="journal article" date="2015" name="Nature">
        <title>Complex archaea that bridge the gap between prokaryotes and eukaryotes.</title>
        <authorList>
            <person name="Spang A."/>
            <person name="Saw J.H."/>
            <person name="Jorgensen S.L."/>
            <person name="Zaremba-Niedzwiedzka K."/>
            <person name="Martijn J."/>
            <person name="Lind A.E."/>
            <person name="van Eijk R."/>
            <person name="Schleper C."/>
            <person name="Guy L."/>
            <person name="Ettema T.J."/>
        </authorList>
    </citation>
    <scope>NUCLEOTIDE SEQUENCE</scope>
</reference>
<dbReference type="EMBL" id="LAZR01037885">
    <property type="protein sequence ID" value="KKL21012.1"/>
    <property type="molecule type" value="Genomic_DNA"/>
</dbReference>
<gene>
    <name evidence="1" type="ORF">LCGC14_2449730</name>
</gene>
<proteinExistence type="predicted"/>
<sequence>MVQRILTPSVIAKEALFQLENNLVMGNLVHRDYRKEFVKVGETVSIRKPVRFSVTDGATRTNQDVEEGSTNITIDKRKHVSWNFSTQDLTLSIEEYSYRYITPAMISLANQSDRDCLDLYKQIWNWVGTPGNTINSFADLALGPQRLDEMAVPMDQRYAVMGPADSWGMIGNLTGLTLSDAKRSPQAEAYRMAELGRVANLDTYQDQNVRRHTVGAHAGTPLVTTAQSTTYANVLTSYKMDLVTDGWDSSINLLEGDVFTIDTVFAVNPVSKDTLDFLQDFVVRADVTTNATTTSDTTLTISPPIITTGPYQTVSVAAPNNATIVYKGTLSTAYPQNMVFHKNAFALVTVPLEMPDSVQWKARQTHKGLSVRLVKDYDIDNDVEIIRADILYGVKAIYPELATRISGSA</sequence>